<dbReference type="InterPro" id="IPR032828">
    <property type="entry name" value="PolyA_RNA-bd"/>
</dbReference>
<dbReference type="SUPFAM" id="SSF81301">
    <property type="entry name" value="Nucleotidyltransferase"/>
    <property type="match status" value="1"/>
</dbReference>
<evidence type="ECO:0000313" key="11">
    <source>
        <dbReference type="EMBL" id="MCQ8277025.1"/>
    </source>
</evidence>
<dbReference type="EMBL" id="JAMSKV010000001">
    <property type="protein sequence ID" value="MCQ8277025.1"/>
    <property type="molecule type" value="Genomic_DNA"/>
</dbReference>
<dbReference type="PANTHER" id="PTHR46173:SF1">
    <property type="entry name" value="CCA TRNA NUCLEOTIDYLTRANSFERASE 1, MITOCHONDRIAL"/>
    <property type="match status" value="1"/>
</dbReference>
<keyword evidence="12" id="KW-1185">Reference proteome</keyword>
<accession>A0ABT1W2D9</accession>
<dbReference type="InterPro" id="IPR050264">
    <property type="entry name" value="Bact_CCA-adding_enz_type3_sf"/>
</dbReference>
<evidence type="ECO:0000256" key="5">
    <source>
        <dbReference type="ARBA" id="ARBA00022723"/>
    </source>
</evidence>
<keyword evidence="8" id="KW-0694">RNA-binding</keyword>
<evidence type="ECO:0000313" key="12">
    <source>
        <dbReference type="Proteomes" id="UP001524587"/>
    </source>
</evidence>
<keyword evidence="5" id="KW-0479">Metal-binding</keyword>
<dbReference type="Pfam" id="PF12627">
    <property type="entry name" value="PolyA_pol_RNAbd"/>
    <property type="match status" value="1"/>
</dbReference>
<evidence type="ECO:0000256" key="7">
    <source>
        <dbReference type="ARBA" id="ARBA00022842"/>
    </source>
</evidence>
<evidence type="ECO:0000259" key="10">
    <source>
        <dbReference type="Pfam" id="PF12627"/>
    </source>
</evidence>
<keyword evidence="4" id="KW-0548">Nucleotidyltransferase</keyword>
<comment type="caution">
    <text evidence="11">The sequence shown here is derived from an EMBL/GenBank/DDBJ whole genome shotgun (WGS) entry which is preliminary data.</text>
</comment>
<reference evidence="11 12" key="1">
    <citation type="submission" date="2022-06" db="EMBL/GenBank/DDBJ databases">
        <title>Endosaccharibacter gen. nov., sp. nov., endophytic bacteria isolated from sugarcane.</title>
        <authorList>
            <person name="Pitiwittayakul N."/>
            <person name="Yukphan P."/>
            <person name="Charoenyingcharoen P."/>
            <person name="Tanasupawat S."/>
        </authorList>
    </citation>
    <scope>NUCLEOTIDE SEQUENCE [LARGE SCALE GENOMIC DNA]</scope>
    <source>
        <strain evidence="11 12">KSS8</strain>
    </source>
</reference>
<sequence length="405" mass="43240">MIRTPEPSDGLIGGLDDAIRAALDRLWGVLPDARLVGGAVRDLLAGRPVSDIDLATPEPPERVLELLSASGIKVVATGIAHGTVTAVIARRPFEITTLREDTETDGRHARVAWTADWRADAARRDFTINSLFLDRNGAVHDFFGGAADLRDGVVRFVGEAGRRIEEDGLRILRFFRFQARYGRGAPDREATEAIASRLYCLDRLSAERVWSELSRLLGGAAPGKTLCLMQDTGVLPALLPGAHLDPALRLDRDGAPADALLRLAALAGGNGGWAGAVASRLKLSRDEARRLAALVETEPAEALGTDEDSLRRRLADAPAAIVLGRSWLSGESDTVRARIASIVPPVFPLAGRDAVQAGLKPGPEVGRLLAETRLWWWSGGCRADRPACLGRLLTLAGEAGLLPAA</sequence>
<dbReference type="SUPFAM" id="SSF81891">
    <property type="entry name" value="Poly A polymerase C-terminal region-like"/>
    <property type="match status" value="1"/>
</dbReference>
<name>A0ABT1W2D9_9PROT</name>
<feature type="domain" description="Poly A polymerase head" evidence="9">
    <location>
        <begin position="33"/>
        <end position="155"/>
    </location>
</feature>
<evidence type="ECO:0000256" key="1">
    <source>
        <dbReference type="ARBA" id="ARBA00001946"/>
    </source>
</evidence>
<evidence type="ECO:0000256" key="8">
    <source>
        <dbReference type="RuleBase" id="RU003953"/>
    </source>
</evidence>
<feature type="domain" description="tRNA nucleotidyltransferase/poly(A) polymerase RNA and SrmB- binding" evidence="10">
    <location>
        <begin position="189"/>
        <end position="242"/>
    </location>
</feature>
<evidence type="ECO:0000256" key="6">
    <source>
        <dbReference type="ARBA" id="ARBA00022741"/>
    </source>
</evidence>
<dbReference type="Proteomes" id="UP001524587">
    <property type="component" value="Unassembled WGS sequence"/>
</dbReference>
<dbReference type="InterPro" id="IPR002646">
    <property type="entry name" value="PolA_pol_head_dom"/>
</dbReference>
<dbReference type="PANTHER" id="PTHR46173">
    <property type="entry name" value="CCA TRNA NUCLEOTIDYLTRANSFERASE 1, MITOCHONDRIAL"/>
    <property type="match status" value="1"/>
</dbReference>
<evidence type="ECO:0000256" key="3">
    <source>
        <dbReference type="ARBA" id="ARBA00022694"/>
    </source>
</evidence>
<evidence type="ECO:0000256" key="2">
    <source>
        <dbReference type="ARBA" id="ARBA00022679"/>
    </source>
</evidence>
<dbReference type="Gene3D" id="3.30.460.10">
    <property type="entry name" value="Beta Polymerase, domain 2"/>
    <property type="match status" value="1"/>
</dbReference>
<comment type="similarity">
    <text evidence="8">Belongs to the tRNA nucleotidyltransferase/poly(A) polymerase family.</text>
</comment>
<keyword evidence="2 8" id="KW-0808">Transferase</keyword>
<dbReference type="CDD" id="cd05398">
    <property type="entry name" value="NT_ClassII-CCAase"/>
    <property type="match status" value="1"/>
</dbReference>
<evidence type="ECO:0000256" key="4">
    <source>
        <dbReference type="ARBA" id="ARBA00022695"/>
    </source>
</evidence>
<gene>
    <name evidence="11" type="ORF">NFI95_00990</name>
</gene>
<dbReference type="InterPro" id="IPR043519">
    <property type="entry name" value="NT_sf"/>
</dbReference>
<organism evidence="11 12">
    <name type="scientific">Endosaccharibacter trunci</name>
    <dbReference type="NCBI Taxonomy" id="2812733"/>
    <lineage>
        <taxon>Bacteria</taxon>
        <taxon>Pseudomonadati</taxon>
        <taxon>Pseudomonadota</taxon>
        <taxon>Alphaproteobacteria</taxon>
        <taxon>Acetobacterales</taxon>
        <taxon>Acetobacteraceae</taxon>
        <taxon>Endosaccharibacter</taxon>
    </lineage>
</organism>
<evidence type="ECO:0000259" key="9">
    <source>
        <dbReference type="Pfam" id="PF01743"/>
    </source>
</evidence>
<keyword evidence="6" id="KW-0547">Nucleotide-binding</keyword>
<keyword evidence="7" id="KW-0460">Magnesium</keyword>
<protein>
    <submittedName>
        <fullName evidence="11">CCA tRNA nucleotidyltransferase</fullName>
    </submittedName>
</protein>
<dbReference type="Pfam" id="PF01743">
    <property type="entry name" value="PolyA_pol"/>
    <property type="match status" value="1"/>
</dbReference>
<dbReference type="Gene3D" id="1.10.3090.10">
    <property type="entry name" value="cca-adding enzyme, domain 2"/>
    <property type="match status" value="1"/>
</dbReference>
<proteinExistence type="inferred from homology"/>
<comment type="cofactor">
    <cofactor evidence="1">
        <name>Mg(2+)</name>
        <dbReference type="ChEBI" id="CHEBI:18420"/>
    </cofactor>
</comment>
<keyword evidence="3" id="KW-0819">tRNA processing</keyword>
<dbReference type="RefSeq" id="WP_422862465.1">
    <property type="nucleotide sequence ID" value="NZ_JAMSKV010000001.1"/>
</dbReference>